<keyword evidence="3 7" id="KW-0853">WD repeat</keyword>
<feature type="region of interest" description="Disordered" evidence="8">
    <location>
        <begin position="107"/>
        <end position="135"/>
    </location>
</feature>
<dbReference type="Proteomes" id="UP001178507">
    <property type="component" value="Unassembled WGS sequence"/>
</dbReference>
<feature type="compositionally biased region" description="Acidic residues" evidence="8">
    <location>
        <begin position="116"/>
        <end position="126"/>
    </location>
</feature>
<dbReference type="InterPro" id="IPR036322">
    <property type="entry name" value="WD40_repeat_dom_sf"/>
</dbReference>
<evidence type="ECO:0000256" key="1">
    <source>
        <dbReference type="ARBA" id="ARBA00004604"/>
    </source>
</evidence>
<keyword evidence="12" id="KW-1185">Reference proteome</keyword>
<dbReference type="SMART" id="SM00320">
    <property type="entry name" value="WD40"/>
    <property type="match status" value="3"/>
</dbReference>
<sequence length="1918" mass="213707">MAQKDKKKPEKKIPDSRQLSQVSTSELESIVFGGADDEDEHVEDVAKTQDEPADAWADPDDAALEVPLVRGRHKKRLRGEAETQVNGNEYERILRQRFKEVNGVARWTDTQPAAEEASDSEEEEDAVATSTLPVAAGGALKPTEIEIKRAKELPMLVAGQKKGPSAIEALQFHPSSELLLTGGRDKTLRLFAVDGEENEKVASYFFRSFPILCASFTPTGDQVLLTSSNSQMWGLDVSSGEAFEVRNISSGGQEAHRCLAMGPSPSRVSGLKSSQLYGVLGDAGAVKICDLKTKHPIRTFRMSSDGAALVFAPRQDLIYSADAECNIYEWDLSTGRCRQKVKEPWATRILNLAVAPGQMAVGTSTGNVDILDLSGPKLLGKPMHSIDNLTTRADLVRYNHQDEILAVGSRVKADALKLIHVATGTVFQNWPTARTPLKNVSAVDFSRQGMMAIGNQHGRARSNVDLHMLHGIYDEQARLTPSAPAVVAYRPGGRSELTYAGLQERSTLLAESLSRWRDRLDGVIAAVWLPRTHEDFLPVLLALSRCGVCFALMSTDLKDKDLERQRNRQIVEVLQPSFLVLPDGGLPDPELEGVTENCAKMTPSSAGFAHQGPGNAAGSAGKPLSGALCLLFTGGTFRSRCVVVTHQMVQHERVHYSEVVAVKGLRMACHTSVYWGASALGQLSIALALAGTAILCEVQETEDFRRVISEEKVNGIGLVPDQLKLLAEDPQVELPDLKAVFVWGEKLPLTVAQRWRNHPARLLELLVSTEYWLSFYSAPLEGSGHRVVGGVELLIVDGQNQALASGVGELLLRGDMVTPGYFGSESQEESFVELEGRRYFRTRDLVQRKEDGTLEFRGRADMSMKQGGQWVDLGAKLSALEALSGVEDAALLPDPGGGSRMHGFLVLKSSLPAEVAAVTLEAKRLLPQATIHLLSSLPRHPVTRKVDVGKLTKLAQPAEESWPYGSSVPAPFTEQRATQKVWDSWRWTSAALLAARAYGWRDQGVKAYLGLLLLPYMHLAYLHIAESVSQPWRLWSALLHGMPMGAWGAMLLALLSRPMTSLDLASAWAAAGAALAVRRGRLLSFPLIFWWGAGHRLQYELERWCTWRYWCWYLTSWPELFASSDKEQPRREAKKVEPQKEEVAEHQCRWCSRPMAQEWPPPLLVSRSVPLQDPEAVFGCNDGEGRPLCWACWVLESESAARHARGLADRVLAEQREVVVEADDEKKQEASWATDGTVWQEDWKRRYDKWWWANKTVDLVELPPPEPTARAADLGGSEGRDPRLRKLRKCLEDVLRMEVSDDMSFRGLDSLSLGLLAGRLRTEFGATLSITQLRNGSPKELLELLQAGVLESSQNGTTDITGSEYAIWFSPGQFFPMGGWVLRHDDDVSLDRFRQAASQVVRRHRSLCAVPADPLRLLSFVLDSAVMFTLSARLLDRHGLRFLRRVLSWAFKSCWPRVKVKDPEVYKELPVEIIVEDQPSAEWHCKDRRKLLAESGNGVDIALIQIRTQLEGLWVYGLTGGMGDFVIYRDEERENRFVLVDRARHEVAVLHGPADDEWIPPPYGFPALLSARVRPTGVLWLRIKSSRHLTVLWKSSRSATQYRRFDAFRMPGSHVNSVFSYLVVHAMHTIADGGSFEAVVGDLLALYTAFEDPRMAPPPVAHNSLALLQRRLFDALDAADPKAAPQLTSLRGSQWRCQKRGYGHLLGFRQSVLGALRCAALRHLVPFDAALLALTAIMVARGTDVEEVEFTLYVPLRDGPGEANLCGLFADWREIQIRIDRESSTVLGVVHQVADKIRLRQWAVYNPLKKPETFVVNFQLMTEHSRNGFVQIGEELWRIGECMREEQRDDKLPWAPQPLSFVIEQGDKETWWLLINCAYDDYPPPVLRRMLKAFQDAAEAFVLKPTAKAHLPYPNTFY</sequence>
<dbReference type="Gene3D" id="3.40.50.12780">
    <property type="entry name" value="N-terminal domain of ligase-like"/>
    <property type="match status" value="1"/>
</dbReference>
<proteinExistence type="inferred from homology"/>
<dbReference type="InterPro" id="IPR000873">
    <property type="entry name" value="AMP-dep_synth/lig_dom"/>
</dbReference>
<dbReference type="GO" id="GO:0006364">
    <property type="term" value="P:rRNA processing"/>
    <property type="evidence" value="ECO:0007669"/>
    <property type="project" value="UniProtKB-KW"/>
</dbReference>
<dbReference type="EMBL" id="CAUJNA010001113">
    <property type="protein sequence ID" value="CAJ1384447.1"/>
    <property type="molecule type" value="Genomic_DNA"/>
</dbReference>
<dbReference type="SUPFAM" id="SSF52777">
    <property type="entry name" value="CoA-dependent acyltransferases"/>
    <property type="match status" value="1"/>
</dbReference>
<name>A0AA36IB44_9DINO</name>
<dbReference type="SUPFAM" id="SSF50978">
    <property type="entry name" value="WD40 repeat-like"/>
    <property type="match status" value="1"/>
</dbReference>
<feature type="compositionally biased region" description="Acidic residues" evidence="8">
    <location>
        <begin position="51"/>
        <end position="63"/>
    </location>
</feature>
<organism evidence="11 12">
    <name type="scientific">Effrenium voratum</name>
    <dbReference type="NCBI Taxonomy" id="2562239"/>
    <lineage>
        <taxon>Eukaryota</taxon>
        <taxon>Sar</taxon>
        <taxon>Alveolata</taxon>
        <taxon>Dinophyceae</taxon>
        <taxon>Suessiales</taxon>
        <taxon>Symbiodiniaceae</taxon>
        <taxon>Effrenium</taxon>
    </lineage>
</organism>
<evidence type="ECO:0000313" key="12">
    <source>
        <dbReference type="Proteomes" id="UP001178507"/>
    </source>
</evidence>
<evidence type="ECO:0000256" key="8">
    <source>
        <dbReference type="SAM" id="MobiDB-lite"/>
    </source>
</evidence>
<evidence type="ECO:0000256" key="3">
    <source>
        <dbReference type="ARBA" id="ARBA00022574"/>
    </source>
</evidence>
<evidence type="ECO:0000256" key="5">
    <source>
        <dbReference type="ARBA" id="ARBA00023242"/>
    </source>
</evidence>
<gene>
    <name evidence="11" type="ORF">EVOR1521_LOCUS11321</name>
</gene>
<dbReference type="PANTHER" id="PTHR18359">
    <property type="entry name" value="WD-REPEAT PROTEIN-RELATED"/>
    <property type="match status" value="1"/>
</dbReference>
<dbReference type="InterPro" id="IPR009081">
    <property type="entry name" value="PP-bd_ACP"/>
</dbReference>
<evidence type="ECO:0000313" key="11">
    <source>
        <dbReference type="EMBL" id="CAJ1384447.1"/>
    </source>
</evidence>
<evidence type="ECO:0000259" key="9">
    <source>
        <dbReference type="Pfam" id="PF00501"/>
    </source>
</evidence>
<dbReference type="Gene3D" id="2.130.10.10">
    <property type="entry name" value="YVTN repeat-like/Quinoprotein amine dehydrogenase"/>
    <property type="match status" value="1"/>
</dbReference>
<keyword evidence="5" id="KW-0539">Nucleus</keyword>
<reference evidence="11" key="1">
    <citation type="submission" date="2023-08" db="EMBL/GenBank/DDBJ databases">
        <authorList>
            <person name="Chen Y."/>
            <person name="Shah S."/>
            <person name="Dougan E. K."/>
            <person name="Thang M."/>
            <person name="Chan C."/>
        </authorList>
    </citation>
    <scope>NUCLEOTIDE SEQUENCE</scope>
</reference>
<dbReference type="InterPro" id="IPR023213">
    <property type="entry name" value="CAT-like_dom_sf"/>
</dbReference>
<dbReference type="Pfam" id="PF00501">
    <property type="entry name" value="AMP-binding"/>
    <property type="match status" value="1"/>
</dbReference>
<evidence type="ECO:0000256" key="4">
    <source>
        <dbReference type="ARBA" id="ARBA00022737"/>
    </source>
</evidence>
<dbReference type="Gene3D" id="3.30.559.30">
    <property type="entry name" value="Nonribosomal peptide synthetase, condensation domain"/>
    <property type="match status" value="1"/>
</dbReference>
<keyword evidence="2" id="KW-0698">rRNA processing</keyword>
<feature type="region of interest" description="Disordered" evidence="8">
    <location>
        <begin position="1"/>
        <end position="68"/>
    </location>
</feature>
<comment type="caution">
    <text evidence="11">The sequence shown here is derived from an EMBL/GenBank/DDBJ whole genome shotgun (WGS) entry which is preliminary data.</text>
</comment>
<comment type="subcellular location">
    <subcellularLocation>
        <location evidence="1">Nucleus</location>
        <location evidence="1">Nucleolus</location>
    </subcellularLocation>
</comment>
<dbReference type="InterPro" id="IPR015943">
    <property type="entry name" value="WD40/YVTN_repeat-like_dom_sf"/>
</dbReference>
<evidence type="ECO:0000256" key="6">
    <source>
        <dbReference type="ARBA" id="ARBA00025767"/>
    </source>
</evidence>
<dbReference type="Pfam" id="PF00550">
    <property type="entry name" value="PP-binding"/>
    <property type="match status" value="1"/>
</dbReference>
<dbReference type="InterPro" id="IPR042099">
    <property type="entry name" value="ANL_N_sf"/>
</dbReference>
<evidence type="ECO:0000259" key="10">
    <source>
        <dbReference type="Pfam" id="PF00550"/>
    </source>
</evidence>
<dbReference type="SUPFAM" id="SSF47336">
    <property type="entry name" value="ACP-like"/>
    <property type="match status" value="1"/>
</dbReference>
<evidence type="ECO:0000256" key="2">
    <source>
        <dbReference type="ARBA" id="ARBA00022552"/>
    </source>
</evidence>
<dbReference type="GO" id="GO:0032040">
    <property type="term" value="C:small-subunit processome"/>
    <property type="evidence" value="ECO:0007669"/>
    <property type="project" value="TreeGrafter"/>
</dbReference>
<comment type="similarity">
    <text evidence="6">Belongs to the WD repeat UTP18 family.</text>
</comment>
<feature type="domain" description="AMP-dependent synthetase/ligase" evidence="9">
    <location>
        <begin position="474"/>
        <end position="822"/>
    </location>
</feature>
<dbReference type="PANTHER" id="PTHR18359:SF0">
    <property type="entry name" value="U3 SMALL NUCLEOLAR RNA-ASSOCIATED PROTEIN 18 HOMOLOG"/>
    <property type="match status" value="1"/>
</dbReference>
<dbReference type="SUPFAM" id="SSF56801">
    <property type="entry name" value="Acetyl-CoA synthetase-like"/>
    <property type="match status" value="1"/>
</dbReference>
<dbReference type="InterPro" id="IPR001680">
    <property type="entry name" value="WD40_rpt"/>
</dbReference>
<dbReference type="PROSITE" id="PS50082">
    <property type="entry name" value="WD_REPEATS_2"/>
    <property type="match status" value="1"/>
</dbReference>
<keyword evidence="4" id="KW-0677">Repeat</keyword>
<dbReference type="Gene3D" id="3.30.559.10">
    <property type="entry name" value="Chloramphenicol acetyltransferase-like domain"/>
    <property type="match status" value="1"/>
</dbReference>
<feature type="compositionally biased region" description="Polar residues" evidence="8">
    <location>
        <begin position="17"/>
        <end position="27"/>
    </location>
</feature>
<feature type="domain" description="Carrier" evidence="10">
    <location>
        <begin position="1285"/>
        <end position="1345"/>
    </location>
</feature>
<dbReference type="InterPro" id="IPR045161">
    <property type="entry name" value="Utp18"/>
</dbReference>
<evidence type="ECO:0000256" key="7">
    <source>
        <dbReference type="PROSITE-ProRule" id="PRU00221"/>
    </source>
</evidence>
<accession>A0AA36IB44</accession>
<feature type="repeat" description="WD" evidence="7">
    <location>
        <begin position="165"/>
        <end position="201"/>
    </location>
</feature>
<dbReference type="InterPro" id="IPR036736">
    <property type="entry name" value="ACP-like_sf"/>
</dbReference>
<protein>
    <submittedName>
        <fullName evidence="11">Uncharacterized protein</fullName>
    </submittedName>
</protein>
<dbReference type="GO" id="GO:0034388">
    <property type="term" value="C:Pwp2p-containing subcomplex of 90S preribosome"/>
    <property type="evidence" value="ECO:0007669"/>
    <property type="project" value="TreeGrafter"/>
</dbReference>